<feature type="region of interest" description="Disordered" evidence="1">
    <location>
        <begin position="1"/>
        <end position="36"/>
    </location>
</feature>
<evidence type="ECO:0000256" key="1">
    <source>
        <dbReference type="SAM" id="MobiDB-lite"/>
    </source>
</evidence>
<name>A0ABU6G2C5_9BACL</name>
<keyword evidence="3" id="KW-1185">Reference proteome</keyword>
<feature type="compositionally biased region" description="Polar residues" evidence="1">
    <location>
        <begin position="7"/>
        <end position="16"/>
    </location>
</feature>
<dbReference type="EMBL" id="JARLKY010000031">
    <property type="protein sequence ID" value="MEC0228319.1"/>
    <property type="molecule type" value="Genomic_DNA"/>
</dbReference>
<gene>
    <name evidence="2" type="ORF">P4I72_14400</name>
</gene>
<organism evidence="2 3">
    <name type="scientific">Paenibacillus alba</name>
    <dbReference type="NCBI Taxonomy" id="1197127"/>
    <lineage>
        <taxon>Bacteria</taxon>
        <taxon>Bacillati</taxon>
        <taxon>Bacillota</taxon>
        <taxon>Bacilli</taxon>
        <taxon>Bacillales</taxon>
        <taxon>Paenibacillaceae</taxon>
        <taxon>Paenibacillus</taxon>
    </lineage>
</organism>
<dbReference type="Proteomes" id="UP001338137">
    <property type="component" value="Unassembled WGS sequence"/>
</dbReference>
<protein>
    <submittedName>
        <fullName evidence="2">Uncharacterized protein</fullName>
    </submittedName>
</protein>
<reference evidence="2 3" key="1">
    <citation type="submission" date="2023-03" db="EMBL/GenBank/DDBJ databases">
        <title>Bacillus Genome Sequencing.</title>
        <authorList>
            <person name="Dunlap C."/>
        </authorList>
    </citation>
    <scope>NUCLEOTIDE SEQUENCE [LARGE SCALE GENOMIC DNA]</scope>
    <source>
        <strain evidence="2 3">BD-533</strain>
    </source>
</reference>
<comment type="caution">
    <text evidence="2">The sequence shown here is derived from an EMBL/GenBank/DDBJ whole genome shotgun (WGS) entry which is preliminary data.</text>
</comment>
<feature type="region of interest" description="Disordered" evidence="1">
    <location>
        <begin position="270"/>
        <end position="308"/>
    </location>
</feature>
<proteinExistence type="predicted"/>
<accession>A0ABU6G2C5</accession>
<evidence type="ECO:0000313" key="2">
    <source>
        <dbReference type="EMBL" id="MEC0228319.1"/>
    </source>
</evidence>
<evidence type="ECO:0000313" key="3">
    <source>
        <dbReference type="Proteomes" id="UP001338137"/>
    </source>
</evidence>
<sequence length="308" mass="34917">MRDGNVHKSSQNTQQPKDIAPSSKKESTSNHLSLGNISGNMITQLQRTVGNKMVGQLLTNNNVIQPKRLYKDVPNNRQGTDSRVQEFSSSTHATVFPDSQGFAGSLDYEFISPRWVSSFHITQDGGRNRAYYTDEGDLIDTHLNRGDESALSGYAARYQAMLDGVDHYTDDEARDEDIVLQDAEDSARIAAATADAERKKKQTARTNNLIVETIKASEDFNLSPEQIITKWFVFFRANRAKDGIPDITQENFIARYEHYQKQLRDRAAKRALEANTVPDLEQENDDNNKKRKVDDEKKEEKKEAEVDK</sequence>
<dbReference type="RefSeq" id="WP_326072577.1">
    <property type="nucleotide sequence ID" value="NZ_JARLKY010000031.1"/>
</dbReference>
<feature type="compositionally biased region" description="Basic and acidic residues" evidence="1">
    <location>
        <begin position="286"/>
        <end position="308"/>
    </location>
</feature>